<gene>
    <name evidence="1" type="ORF">EW139_09715</name>
</gene>
<name>A0ABX5SLZ2_9LACO</name>
<proteinExistence type="predicted"/>
<organism evidence="1 2">
    <name type="scientific">Leuconostoc kimchii</name>
    <dbReference type="NCBI Taxonomy" id="136609"/>
    <lineage>
        <taxon>Bacteria</taxon>
        <taxon>Bacillati</taxon>
        <taxon>Bacillota</taxon>
        <taxon>Bacilli</taxon>
        <taxon>Lactobacillales</taxon>
        <taxon>Lactobacillaceae</taxon>
        <taxon>Leuconostoc</taxon>
    </lineage>
</organism>
<sequence length="96" mass="10820">MVVKMAKKTKKTSLSSFLSEEKDLNSQERNLIANVIENMNNHTLPEQKAINLLIAGLRKLSLEQSLSKQGYALLEKLQRGDWSNGLQWLAFSGLSM</sequence>
<dbReference type="Proteomes" id="UP000295756">
    <property type="component" value="Chromosome"/>
</dbReference>
<evidence type="ECO:0000313" key="1">
    <source>
        <dbReference type="EMBL" id="QBR48376.1"/>
    </source>
</evidence>
<keyword evidence="2" id="KW-1185">Reference proteome</keyword>
<evidence type="ECO:0000313" key="2">
    <source>
        <dbReference type="Proteomes" id="UP000295756"/>
    </source>
</evidence>
<protein>
    <submittedName>
        <fullName evidence="1">Uncharacterized protein</fullName>
    </submittedName>
</protein>
<reference evidence="1 2" key="1">
    <citation type="submission" date="2019-03" db="EMBL/GenBank/DDBJ databases">
        <title>Complete Genome Sequence of Leuconostoc kimchii strain NKJ218 Isolated from Homemade Kimchi.</title>
        <authorList>
            <person name="Jung J.Y."/>
            <person name="Jin H.M."/>
            <person name="Jung J.-W."/>
            <person name="Lee S.-Y."/>
            <person name="Ryu B.-G."/>
            <person name="Han S.-S."/>
            <person name="Kang H.K."/>
            <person name="Choi H.W."/>
            <person name="Chung E.J."/>
            <person name="Choi K.-M."/>
        </authorList>
    </citation>
    <scope>NUCLEOTIDE SEQUENCE [LARGE SCALE GENOMIC DNA]</scope>
    <source>
        <strain evidence="1 2">NKJ218</strain>
    </source>
</reference>
<dbReference type="EMBL" id="CP037939">
    <property type="protein sequence ID" value="QBR48376.1"/>
    <property type="molecule type" value="Genomic_DNA"/>
</dbReference>
<accession>A0ABX5SLZ2</accession>